<proteinExistence type="predicted"/>
<dbReference type="PANTHER" id="PTHR34610">
    <property type="entry name" value="SSL7007 PROTEIN"/>
    <property type="match status" value="1"/>
</dbReference>
<dbReference type="InterPro" id="IPR002850">
    <property type="entry name" value="PIN_toxin-like"/>
</dbReference>
<dbReference type="InterPro" id="IPR029060">
    <property type="entry name" value="PIN-like_dom_sf"/>
</dbReference>
<evidence type="ECO:0000259" key="1">
    <source>
        <dbReference type="Pfam" id="PF13470"/>
    </source>
</evidence>
<name>A0A1J5AWB3_9BACT</name>
<dbReference type="Proteomes" id="UP000183605">
    <property type="component" value="Unassembled WGS sequence"/>
</dbReference>
<dbReference type="InterPro" id="IPR002716">
    <property type="entry name" value="PIN_dom"/>
</dbReference>
<gene>
    <name evidence="2" type="ORF">AUK18_02500</name>
</gene>
<accession>A0A1J5AWB3</accession>
<feature type="domain" description="PIN" evidence="1">
    <location>
        <begin position="6"/>
        <end position="114"/>
    </location>
</feature>
<sequence length="140" mass="15743">MKPVVVFFNASVVLAALHSPKGGSAKLIRYCQQKKITGIISEVVLDEIRRNLVKINITQFRVKRTILSFKHIEPAPANLLVEKYQRLVIDPGDGHILASSEEAKAKYLVSLDKHHILILAPKITKFKIVNPKQLINKIES</sequence>
<organism evidence="2 3">
    <name type="scientific">Candidatus Beckwithbacteria bacterium CG2_30_44_31</name>
    <dbReference type="NCBI Taxonomy" id="1805035"/>
    <lineage>
        <taxon>Bacteria</taxon>
        <taxon>Candidatus Beckwithiibacteriota</taxon>
    </lineage>
</organism>
<protein>
    <submittedName>
        <fullName evidence="2">Putative toxin-antitoxin system toxin component, PIN family</fullName>
    </submittedName>
</protein>
<dbReference type="EMBL" id="MNXQ01000046">
    <property type="protein sequence ID" value="OIP03163.1"/>
    <property type="molecule type" value="Genomic_DNA"/>
</dbReference>
<dbReference type="Pfam" id="PF13470">
    <property type="entry name" value="PIN_3"/>
    <property type="match status" value="1"/>
</dbReference>
<reference evidence="2 3" key="1">
    <citation type="journal article" date="2016" name="Environ. Microbiol.">
        <title>Genomic resolution of a cold subsurface aquifer community provides metabolic insights for novel microbes adapted to high CO concentrations.</title>
        <authorList>
            <person name="Probst A.J."/>
            <person name="Castelle C.J."/>
            <person name="Singh A."/>
            <person name="Brown C.T."/>
            <person name="Anantharaman K."/>
            <person name="Sharon I."/>
            <person name="Hug L.A."/>
            <person name="Burstein D."/>
            <person name="Emerson J.B."/>
            <person name="Thomas B.C."/>
            <person name="Banfield J.F."/>
        </authorList>
    </citation>
    <scope>NUCLEOTIDE SEQUENCE [LARGE SCALE GENOMIC DNA]</scope>
    <source>
        <strain evidence="2">CG2_30_44_31</strain>
    </source>
</reference>
<dbReference type="PANTHER" id="PTHR34610:SF3">
    <property type="entry name" value="SSL7007 PROTEIN"/>
    <property type="match status" value="1"/>
</dbReference>
<dbReference type="NCBIfam" id="TIGR00305">
    <property type="entry name" value="putative toxin-antitoxin system toxin component, PIN family"/>
    <property type="match status" value="1"/>
</dbReference>
<dbReference type="AlphaFoldDB" id="A0A1J5AWB3"/>
<dbReference type="SUPFAM" id="SSF88723">
    <property type="entry name" value="PIN domain-like"/>
    <property type="match status" value="1"/>
</dbReference>
<comment type="caution">
    <text evidence="2">The sequence shown here is derived from an EMBL/GenBank/DDBJ whole genome shotgun (WGS) entry which is preliminary data.</text>
</comment>
<evidence type="ECO:0000313" key="2">
    <source>
        <dbReference type="EMBL" id="OIP03163.1"/>
    </source>
</evidence>
<evidence type="ECO:0000313" key="3">
    <source>
        <dbReference type="Proteomes" id="UP000183605"/>
    </source>
</evidence>